<feature type="transmembrane region" description="Helical" evidence="1">
    <location>
        <begin position="291"/>
        <end position="310"/>
    </location>
</feature>
<feature type="transmembrane region" description="Helical" evidence="1">
    <location>
        <begin position="200"/>
        <end position="219"/>
    </location>
</feature>
<name>A0ABV6HQY8_9SPHI</name>
<evidence type="ECO:0000313" key="2">
    <source>
        <dbReference type="EMBL" id="MFC0321308.1"/>
    </source>
</evidence>
<evidence type="ECO:0000256" key="1">
    <source>
        <dbReference type="SAM" id="Phobius"/>
    </source>
</evidence>
<proteinExistence type="predicted"/>
<feature type="transmembrane region" description="Helical" evidence="1">
    <location>
        <begin position="169"/>
        <end position="188"/>
    </location>
</feature>
<keyword evidence="3" id="KW-1185">Reference proteome</keyword>
<feature type="transmembrane region" description="Helical" evidence="1">
    <location>
        <begin position="231"/>
        <end position="253"/>
    </location>
</feature>
<dbReference type="Proteomes" id="UP001589774">
    <property type="component" value="Unassembled WGS sequence"/>
</dbReference>
<gene>
    <name evidence="2" type="ORF">ACFFI0_23530</name>
</gene>
<feature type="transmembrane region" description="Helical" evidence="1">
    <location>
        <begin position="144"/>
        <end position="162"/>
    </location>
</feature>
<accession>A0ABV6HQY8</accession>
<protein>
    <submittedName>
        <fullName evidence="2">DUF2157 domain-containing protein</fullName>
    </submittedName>
</protein>
<feature type="transmembrane region" description="Helical" evidence="1">
    <location>
        <begin position="265"/>
        <end position="284"/>
    </location>
</feature>
<dbReference type="EMBL" id="JBHLWO010000005">
    <property type="protein sequence ID" value="MFC0321308.1"/>
    <property type="molecule type" value="Genomic_DNA"/>
</dbReference>
<comment type="caution">
    <text evidence="2">The sequence shown here is derived from an EMBL/GenBank/DDBJ whole genome shotgun (WGS) entry which is preliminary data.</text>
</comment>
<feature type="transmembrane region" description="Helical" evidence="1">
    <location>
        <begin position="114"/>
        <end position="132"/>
    </location>
</feature>
<organism evidence="2 3">
    <name type="scientific">Olivibacter oleidegradans</name>
    <dbReference type="NCBI Taxonomy" id="760123"/>
    <lineage>
        <taxon>Bacteria</taxon>
        <taxon>Pseudomonadati</taxon>
        <taxon>Bacteroidota</taxon>
        <taxon>Sphingobacteriia</taxon>
        <taxon>Sphingobacteriales</taxon>
        <taxon>Sphingobacteriaceae</taxon>
        <taxon>Olivibacter</taxon>
    </lineage>
</organism>
<sequence>MKLHIDKNEQEAIENAIAHWEENSLIDKETADRLRHSYEVKGFDWRRLAQYSFWIALSCIVLAFLSLFVDQEILQLLSTLYETPNIIICVFCALLSFLFYYLGYFNKKRHPEKLFTNESLIVLGVFSTATFIGYLGKVIDKGDGMYSFLFLLSIVIYTVLAIQLSSKTIWAFMLIALGIWFATETAYHSNWGFKFWGMNYPLRFTIFGILLTVFTLVLHNKWAAIRGFKQLSYIMGVLYLLISLWLLSIFGNYSDLDKWAATKQYHIFYWGVLSTVVCLAFAWYGLKKNDIIAREFGIIFLLINLYTRFFEYLWDNINRAIFFSLLALSFWLIGRKAEKIWSGSFLKKKDVPPKL</sequence>
<keyword evidence="1" id="KW-1133">Transmembrane helix</keyword>
<keyword evidence="1" id="KW-0472">Membrane</keyword>
<evidence type="ECO:0000313" key="3">
    <source>
        <dbReference type="Proteomes" id="UP001589774"/>
    </source>
</evidence>
<dbReference type="RefSeq" id="WP_130858228.1">
    <property type="nucleotide sequence ID" value="NZ_JBHLWO010000005.1"/>
</dbReference>
<keyword evidence="1" id="KW-0812">Transmembrane</keyword>
<feature type="transmembrane region" description="Helical" evidence="1">
    <location>
        <begin position="81"/>
        <end position="102"/>
    </location>
</feature>
<feature type="transmembrane region" description="Helical" evidence="1">
    <location>
        <begin position="51"/>
        <end position="69"/>
    </location>
</feature>
<reference evidence="2 3" key="1">
    <citation type="submission" date="2024-09" db="EMBL/GenBank/DDBJ databases">
        <authorList>
            <person name="Sun Q."/>
            <person name="Mori K."/>
        </authorList>
    </citation>
    <scope>NUCLEOTIDE SEQUENCE [LARGE SCALE GENOMIC DNA]</scope>
    <source>
        <strain evidence="2 3">CCM 7765</strain>
    </source>
</reference>
<feature type="transmembrane region" description="Helical" evidence="1">
    <location>
        <begin position="316"/>
        <end position="334"/>
    </location>
</feature>